<evidence type="ECO:0000256" key="3">
    <source>
        <dbReference type="ARBA" id="ARBA00022763"/>
    </source>
</evidence>
<dbReference type="PANTHER" id="PTHR13604:SF0">
    <property type="entry name" value="ABASIC SITE PROCESSING PROTEIN HMCES"/>
    <property type="match status" value="1"/>
</dbReference>
<evidence type="ECO:0000256" key="1">
    <source>
        <dbReference type="ARBA" id="ARBA00008136"/>
    </source>
</evidence>
<keyword evidence="3" id="KW-0227">DNA damage</keyword>
<keyword evidence="2 8" id="KW-0645">Protease</keyword>
<evidence type="ECO:0000256" key="5">
    <source>
        <dbReference type="ARBA" id="ARBA00023124"/>
    </source>
</evidence>
<dbReference type="EC" id="3.4.-.-" evidence="8"/>
<comment type="caution">
    <text evidence="9">The sequence shown here is derived from an EMBL/GenBank/DDBJ whole genome shotgun (WGS) entry which is preliminary data.</text>
</comment>
<keyword evidence="4 8" id="KW-0378">Hydrolase</keyword>
<dbReference type="GO" id="GO:0006508">
    <property type="term" value="P:proteolysis"/>
    <property type="evidence" value="ECO:0007669"/>
    <property type="project" value="UniProtKB-KW"/>
</dbReference>
<evidence type="ECO:0000313" key="9">
    <source>
        <dbReference type="EMBL" id="PTX73700.1"/>
    </source>
</evidence>
<sequence>MCNLYANKMPQEAMRQLFDVQPNHDLLGNAKPLPAIYPKYIAPIVTLDNGERSLVKASWGFLTPNKSKKTGKWLKPAAWNNARDDKIQKASLWRSSYQSRRCLIPGTAYAEATGRNPATFHWFNMAGAEGFAFAGIWKRQKANVGETEIDGTYFSMVTTKPNELAAKYHNRMPVLLSPDNFEEWLTGDADDAFKLLRPFPVERLQVISSGEGLRSEPLTTNT</sequence>
<accession>A0A2T6CDW2</accession>
<dbReference type="GO" id="GO:0003697">
    <property type="term" value="F:single-stranded DNA binding"/>
    <property type="evidence" value="ECO:0007669"/>
    <property type="project" value="InterPro"/>
</dbReference>
<dbReference type="PANTHER" id="PTHR13604">
    <property type="entry name" value="DC12-RELATED"/>
    <property type="match status" value="1"/>
</dbReference>
<evidence type="ECO:0000256" key="2">
    <source>
        <dbReference type="ARBA" id="ARBA00022670"/>
    </source>
</evidence>
<keyword evidence="7" id="KW-0456">Lyase</keyword>
<dbReference type="GO" id="GO:0008233">
    <property type="term" value="F:peptidase activity"/>
    <property type="evidence" value="ECO:0007669"/>
    <property type="project" value="UniProtKB-KW"/>
</dbReference>
<dbReference type="SUPFAM" id="SSF143081">
    <property type="entry name" value="BB1717-like"/>
    <property type="match status" value="1"/>
</dbReference>
<dbReference type="AlphaFoldDB" id="A0A2T6CDW2"/>
<comment type="similarity">
    <text evidence="1 8">Belongs to the SOS response-associated peptidase family.</text>
</comment>
<evidence type="ECO:0000313" key="10">
    <source>
        <dbReference type="Proteomes" id="UP000244092"/>
    </source>
</evidence>
<dbReference type="Pfam" id="PF02586">
    <property type="entry name" value="SRAP"/>
    <property type="match status" value="1"/>
</dbReference>
<gene>
    <name evidence="9" type="ORF">C8N31_106164</name>
</gene>
<reference evidence="9 10" key="1">
    <citation type="submission" date="2018-04" db="EMBL/GenBank/DDBJ databases">
        <title>Genomic Encyclopedia of Archaeal and Bacterial Type Strains, Phase II (KMG-II): from individual species to whole genera.</title>
        <authorList>
            <person name="Goeker M."/>
        </authorList>
    </citation>
    <scope>NUCLEOTIDE SEQUENCE [LARGE SCALE GENOMIC DNA]</scope>
    <source>
        <strain evidence="9 10">DSM 12244</strain>
    </source>
</reference>
<evidence type="ECO:0000256" key="4">
    <source>
        <dbReference type="ARBA" id="ARBA00022801"/>
    </source>
</evidence>
<dbReference type="InterPro" id="IPR003738">
    <property type="entry name" value="SRAP"/>
</dbReference>
<dbReference type="GO" id="GO:0106300">
    <property type="term" value="P:protein-DNA covalent cross-linking repair"/>
    <property type="evidence" value="ECO:0007669"/>
    <property type="project" value="InterPro"/>
</dbReference>
<evidence type="ECO:0000256" key="7">
    <source>
        <dbReference type="ARBA" id="ARBA00023239"/>
    </source>
</evidence>
<proteinExistence type="inferred from homology"/>
<dbReference type="RefSeq" id="WP_025049613.1">
    <property type="nucleotide sequence ID" value="NZ_QBKU01000006.1"/>
</dbReference>
<dbReference type="EMBL" id="QBKU01000006">
    <property type="protein sequence ID" value="PTX73700.1"/>
    <property type="molecule type" value="Genomic_DNA"/>
</dbReference>
<dbReference type="Gene3D" id="3.90.1680.10">
    <property type="entry name" value="SOS response associated peptidase-like"/>
    <property type="match status" value="1"/>
</dbReference>
<dbReference type="OrthoDB" id="9782620at2"/>
<name>A0A2T6CDW2_9RHOB</name>
<organism evidence="9 10">
    <name type="scientific">Sulfitobacter mediterraneus</name>
    <dbReference type="NCBI Taxonomy" id="83219"/>
    <lineage>
        <taxon>Bacteria</taxon>
        <taxon>Pseudomonadati</taxon>
        <taxon>Pseudomonadota</taxon>
        <taxon>Alphaproteobacteria</taxon>
        <taxon>Rhodobacterales</taxon>
        <taxon>Roseobacteraceae</taxon>
        <taxon>Sulfitobacter</taxon>
    </lineage>
</organism>
<protein>
    <recommendedName>
        <fullName evidence="8">Abasic site processing protein</fullName>
        <ecNumber evidence="8">3.4.-.-</ecNumber>
    </recommendedName>
</protein>
<keyword evidence="5" id="KW-0190">Covalent protein-DNA linkage</keyword>
<evidence type="ECO:0000256" key="8">
    <source>
        <dbReference type="RuleBase" id="RU364100"/>
    </source>
</evidence>
<dbReference type="InterPro" id="IPR036590">
    <property type="entry name" value="SRAP-like"/>
</dbReference>
<dbReference type="Proteomes" id="UP000244092">
    <property type="component" value="Unassembled WGS sequence"/>
</dbReference>
<dbReference type="GO" id="GO:0016829">
    <property type="term" value="F:lyase activity"/>
    <property type="evidence" value="ECO:0007669"/>
    <property type="project" value="UniProtKB-KW"/>
</dbReference>
<keyword evidence="6" id="KW-0238">DNA-binding</keyword>
<evidence type="ECO:0000256" key="6">
    <source>
        <dbReference type="ARBA" id="ARBA00023125"/>
    </source>
</evidence>